<dbReference type="Pfam" id="PF13307">
    <property type="entry name" value="Helicase_C_2"/>
    <property type="match status" value="1"/>
</dbReference>
<comment type="cofactor">
    <cofactor evidence="1">
        <name>[4Fe-4S] cluster</name>
        <dbReference type="ChEBI" id="CHEBI:49883"/>
    </cofactor>
</comment>
<evidence type="ECO:0000313" key="16">
    <source>
        <dbReference type="Proteomes" id="UP000006821"/>
    </source>
</evidence>
<keyword evidence="6" id="KW-0067">ATP-binding</keyword>
<keyword evidence="9" id="KW-0238">DNA-binding</keyword>
<keyword evidence="5 15" id="KW-0347">Helicase</keyword>
<comment type="similarity">
    <text evidence="11">Belongs to the helicase family. DinG subfamily.</text>
</comment>
<dbReference type="SMART" id="SM00491">
    <property type="entry name" value="HELICc2"/>
    <property type="match status" value="1"/>
</dbReference>
<dbReference type="eggNOG" id="COG1199">
    <property type="taxonomic scope" value="Bacteria"/>
</dbReference>
<dbReference type="EC" id="5.6.2.3" evidence="12"/>
<dbReference type="EMBL" id="AE017282">
    <property type="protein sequence ID" value="AAU91805.1"/>
    <property type="molecule type" value="Genomic_DNA"/>
</dbReference>
<dbReference type="STRING" id="243233.MCA1991"/>
<keyword evidence="8" id="KW-0411">Iron-sulfur</keyword>
<dbReference type="SMART" id="SM00487">
    <property type="entry name" value="DEXDc"/>
    <property type="match status" value="1"/>
</dbReference>
<evidence type="ECO:0000256" key="13">
    <source>
        <dbReference type="ARBA" id="ARBA00048954"/>
    </source>
</evidence>
<dbReference type="AlphaFoldDB" id="Q606M5"/>
<evidence type="ECO:0000256" key="6">
    <source>
        <dbReference type="ARBA" id="ARBA00022840"/>
    </source>
</evidence>
<dbReference type="KEGG" id="mca:MCA1991"/>
<dbReference type="GO" id="GO:0046872">
    <property type="term" value="F:metal ion binding"/>
    <property type="evidence" value="ECO:0007669"/>
    <property type="project" value="UniProtKB-KW"/>
</dbReference>
<dbReference type="RefSeq" id="WP_010961236.1">
    <property type="nucleotide sequence ID" value="NC_002977.6"/>
</dbReference>
<dbReference type="InterPro" id="IPR014001">
    <property type="entry name" value="Helicase_ATP-bd"/>
</dbReference>
<evidence type="ECO:0000256" key="7">
    <source>
        <dbReference type="ARBA" id="ARBA00023004"/>
    </source>
</evidence>
<evidence type="ECO:0000259" key="14">
    <source>
        <dbReference type="PROSITE" id="PS51193"/>
    </source>
</evidence>
<dbReference type="InterPro" id="IPR011545">
    <property type="entry name" value="DEAD/DEAH_box_helicase_dom"/>
</dbReference>
<evidence type="ECO:0000256" key="1">
    <source>
        <dbReference type="ARBA" id="ARBA00001966"/>
    </source>
</evidence>
<evidence type="ECO:0000256" key="4">
    <source>
        <dbReference type="ARBA" id="ARBA00022801"/>
    </source>
</evidence>
<evidence type="ECO:0000256" key="8">
    <source>
        <dbReference type="ARBA" id="ARBA00023014"/>
    </source>
</evidence>
<reference evidence="15 16" key="1">
    <citation type="journal article" date="2004" name="PLoS Biol.">
        <title>Genomic insights into methanotrophy: the complete genome sequence of Methylococcus capsulatus (Bath).</title>
        <authorList>
            <person name="Ward N.L."/>
            <person name="Larsen O."/>
            <person name="Sakwa J."/>
            <person name="Bruseth L."/>
            <person name="Khouri H.M."/>
            <person name="Durkin A.S."/>
            <person name="Dimitrov G."/>
            <person name="Jiang L."/>
            <person name="Scanlan D."/>
            <person name="Kang K.H."/>
            <person name="Lewis M.R."/>
            <person name="Nelson K.E."/>
            <person name="Methe B.A."/>
            <person name="Wu M."/>
            <person name="Heidelberg J.F."/>
            <person name="Paulsen I.T."/>
            <person name="Fouts D.E."/>
            <person name="Ravel J."/>
            <person name="Tettelin H."/>
            <person name="Ren Q."/>
            <person name="Read T.D."/>
            <person name="DeBoy R.T."/>
            <person name="Seshadri R."/>
            <person name="Salzberg S.L."/>
            <person name="Jensen H.B."/>
            <person name="Birkeland N.K."/>
            <person name="Nelson W.C."/>
            <person name="Dodson R.J."/>
            <person name="Grindhaug S.H."/>
            <person name="Holt I.E."/>
            <person name="Eidhammer I."/>
            <person name="Jonasen I."/>
            <person name="Vanaken S."/>
            <person name="Utterback T.R."/>
            <person name="Feldblyum T.V."/>
            <person name="Fraser C.M."/>
            <person name="Lillehaug J.R."/>
            <person name="Eisen J.A."/>
        </authorList>
    </citation>
    <scope>NUCLEOTIDE SEQUENCE [LARGE SCALE GENOMIC DNA]</scope>
    <source>
        <strain evidence="16">ATCC 33009 / NCIMB 11132 / Bath</strain>
    </source>
</reference>
<dbReference type="InterPro" id="IPR006555">
    <property type="entry name" value="ATP-dep_Helicase_C"/>
</dbReference>
<dbReference type="GO" id="GO:0003677">
    <property type="term" value="F:DNA binding"/>
    <property type="evidence" value="ECO:0007669"/>
    <property type="project" value="UniProtKB-KW"/>
</dbReference>
<keyword evidence="7" id="KW-0408">Iron</keyword>
<dbReference type="Pfam" id="PF00270">
    <property type="entry name" value="DEAD"/>
    <property type="match status" value="1"/>
</dbReference>
<evidence type="ECO:0000256" key="3">
    <source>
        <dbReference type="ARBA" id="ARBA00022741"/>
    </source>
</evidence>
<keyword evidence="2" id="KW-0479">Metal-binding</keyword>
<dbReference type="GeneID" id="88224220"/>
<dbReference type="GO" id="GO:0016818">
    <property type="term" value="F:hydrolase activity, acting on acid anhydrides, in phosphorus-containing anhydrides"/>
    <property type="evidence" value="ECO:0007669"/>
    <property type="project" value="InterPro"/>
</dbReference>
<dbReference type="GO" id="GO:0006281">
    <property type="term" value="P:DNA repair"/>
    <property type="evidence" value="ECO:0007669"/>
    <property type="project" value="TreeGrafter"/>
</dbReference>
<evidence type="ECO:0000256" key="11">
    <source>
        <dbReference type="ARBA" id="ARBA00038058"/>
    </source>
</evidence>
<comment type="catalytic activity">
    <reaction evidence="13">
        <text>ATP + H2O = ADP + phosphate + H(+)</text>
        <dbReference type="Rhea" id="RHEA:13065"/>
        <dbReference type="ChEBI" id="CHEBI:15377"/>
        <dbReference type="ChEBI" id="CHEBI:15378"/>
        <dbReference type="ChEBI" id="CHEBI:30616"/>
        <dbReference type="ChEBI" id="CHEBI:43474"/>
        <dbReference type="ChEBI" id="CHEBI:456216"/>
        <dbReference type="EC" id="5.6.2.3"/>
    </reaction>
</comment>
<dbReference type="InterPro" id="IPR027417">
    <property type="entry name" value="P-loop_NTPase"/>
</dbReference>
<dbReference type="GO" id="GO:0043139">
    <property type="term" value="F:5'-3' DNA helicase activity"/>
    <property type="evidence" value="ECO:0007669"/>
    <property type="project" value="UniProtKB-EC"/>
</dbReference>
<protein>
    <recommendedName>
        <fullName evidence="12">DNA 5'-3' helicase</fullName>
        <ecNumber evidence="12">5.6.2.3</ecNumber>
    </recommendedName>
</protein>
<dbReference type="InterPro" id="IPR045028">
    <property type="entry name" value="DinG/Rad3-like"/>
</dbReference>
<evidence type="ECO:0000256" key="5">
    <source>
        <dbReference type="ARBA" id="ARBA00022806"/>
    </source>
</evidence>
<keyword evidence="3" id="KW-0547">Nucleotide-binding</keyword>
<keyword evidence="4" id="KW-0378">Hydrolase</keyword>
<evidence type="ECO:0000313" key="15">
    <source>
        <dbReference type="EMBL" id="AAU91805.1"/>
    </source>
</evidence>
<sequence length="645" mass="70629">MSGVDDVFAEDGPLARFLAGFRPRDAQIGMARAVEQAIRGGRCLIAEAGTGTGKTFAYLVPALLSGKRVLVSTGTRNLQDQLFQKDLPLLRQALGTPVHTALLKGRSNYLCPYRLENVVDFGFRAGFSAEEADQLERIRRWAKTTRSGDVAEVNDVPEASPLWRSVTSTAENCLGQECPLYEGCPVVQARKAAQEAQITVINHHLLWADWAVKTDGFGELLPVADVIIVDEAHQFAETATQFLGVSLSSRQLAELADDTLIERAKDAPDMGGLADAATLLKVELTAMRAALGEEPRRDAWHAVAGKEEVNAGLGRMEEALLALAAQLKIAAVRGKGLESCWKRCDEFIQRLEAFLAEDTEESVRWFEIHRRGFSLSRTPLDIAGEFTRFRKARQATWIFTSATLSVAGRFEHFSRQLGIVDAECRRWESPFDYRRQSLLYLPPPGLPDPGAGNYTRAVLRAAWPVLKASRGRAFLLFTSHQALTEAASILEGKTEFPLFVQGSRPKTRLLDDFRASGNGLLLGTASFWEGVDVRGEALSCVVIDKLPFASPGDPVVSARLEAIRKRGHSPFGVFQLPAAVIALKQGAGRLIRDVDDRGVLVLADPRLVSRSYGRVFLDSLPPMRIARDPGAVRAFFADPPAEGSV</sequence>
<organism evidence="15 16">
    <name type="scientific">Methylococcus capsulatus (strain ATCC 33009 / NCIMB 11132 / Bath)</name>
    <dbReference type="NCBI Taxonomy" id="243233"/>
    <lineage>
        <taxon>Bacteria</taxon>
        <taxon>Pseudomonadati</taxon>
        <taxon>Pseudomonadota</taxon>
        <taxon>Gammaproteobacteria</taxon>
        <taxon>Methylococcales</taxon>
        <taxon>Methylococcaceae</taxon>
        <taxon>Methylococcus</taxon>
    </lineage>
</organism>
<dbReference type="PANTHER" id="PTHR11472">
    <property type="entry name" value="DNA REPAIR DEAD HELICASE RAD3/XP-D SUBFAMILY MEMBER"/>
    <property type="match status" value="1"/>
</dbReference>
<evidence type="ECO:0000256" key="10">
    <source>
        <dbReference type="ARBA" id="ARBA00023235"/>
    </source>
</evidence>
<dbReference type="Pfam" id="PF06733">
    <property type="entry name" value="DEAD_2"/>
    <property type="match status" value="1"/>
</dbReference>
<dbReference type="GO" id="GO:0005524">
    <property type="term" value="F:ATP binding"/>
    <property type="evidence" value="ECO:0007669"/>
    <property type="project" value="UniProtKB-KW"/>
</dbReference>
<accession>Q606M5</accession>
<dbReference type="Proteomes" id="UP000006821">
    <property type="component" value="Chromosome"/>
</dbReference>
<dbReference type="InterPro" id="IPR010614">
    <property type="entry name" value="RAD3-like_helicase_DEAD"/>
</dbReference>
<dbReference type="GO" id="GO:0051536">
    <property type="term" value="F:iron-sulfur cluster binding"/>
    <property type="evidence" value="ECO:0007669"/>
    <property type="project" value="UniProtKB-KW"/>
</dbReference>
<evidence type="ECO:0000256" key="2">
    <source>
        <dbReference type="ARBA" id="ARBA00022723"/>
    </source>
</evidence>
<proteinExistence type="inferred from homology"/>
<dbReference type="PANTHER" id="PTHR11472:SF34">
    <property type="entry name" value="REGULATOR OF TELOMERE ELONGATION HELICASE 1"/>
    <property type="match status" value="1"/>
</dbReference>
<gene>
    <name evidence="15" type="ordered locus">MCA1991</name>
</gene>
<evidence type="ECO:0000256" key="12">
    <source>
        <dbReference type="ARBA" id="ARBA00044969"/>
    </source>
</evidence>
<feature type="domain" description="Helicase ATP-binding" evidence="14">
    <location>
        <begin position="13"/>
        <end position="277"/>
    </location>
</feature>
<dbReference type="HOGENOM" id="CLU_012117_2_2_6"/>
<dbReference type="InterPro" id="IPR014013">
    <property type="entry name" value="Helic_SF1/SF2_ATP-bd_DinG/Rad3"/>
</dbReference>
<dbReference type="SUPFAM" id="SSF52540">
    <property type="entry name" value="P-loop containing nucleoside triphosphate hydrolases"/>
    <property type="match status" value="2"/>
</dbReference>
<name>Q606M5_METCA</name>
<keyword evidence="10" id="KW-0413">Isomerase</keyword>
<dbReference type="PROSITE" id="PS51193">
    <property type="entry name" value="HELICASE_ATP_BIND_2"/>
    <property type="match status" value="1"/>
</dbReference>
<evidence type="ECO:0000256" key="9">
    <source>
        <dbReference type="ARBA" id="ARBA00023125"/>
    </source>
</evidence>
<dbReference type="Gene3D" id="3.40.50.300">
    <property type="entry name" value="P-loop containing nucleotide triphosphate hydrolases"/>
    <property type="match status" value="2"/>
</dbReference>